<evidence type="ECO:0000256" key="2">
    <source>
        <dbReference type="ARBA" id="ARBA00006484"/>
    </source>
</evidence>
<keyword evidence="10" id="KW-1185">Reference proteome</keyword>
<dbReference type="EMBL" id="BAHE01000035">
    <property type="protein sequence ID" value="GAC01846.1"/>
    <property type="molecule type" value="Genomic_DNA"/>
</dbReference>
<dbReference type="SUPFAM" id="SSF51735">
    <property type="entry name" value="NAD(P)-binding Rossmann-fold domains"/>
    <property type="match status" value="1"/>
</dbReference>
<evidence type="ECO:0000313" key="10">
    <source>
        <dbReference type="Proteomes" id="UP000035058"/>
    </source>
</evidence>
<accession>K6WR11</accession>
<dbReference type="PRINTS" id="PR00080">
    <property type="entry name" value="SDRFAMILY"/>
</dbReference>
<protein>
    <recommendedName>
        <fullName evidence="6">3-oxoacyl-[acyl-carrier-protein] reductase MabA</fullName>
    </recommendedName>
</protein>
<comment type="catalytic activity">
    <reaction evidence="7">
        <text>a (3R)-hydroxyacyl-[ACP] + NADP(+) = a 3-oxoacyl-[ACP] + NADPH + H(+)</text>
        <dbReference type="Rhea" id="RHEA:17397"/>
        <dbReference type="Rhea" id="RHEA-COMP:9916"/>
        <dbReference type="Rhea" id="RHEA-COMP:9945"/>
        <dbReference type="ChEBI" id="CHEBI:15378"/>
        <dbReference type="ChEBI" id="CHEBI:57783"/>
        <dbReference type="ChEBI" id="CHEBI:58349"/>
        <dbReference type="ChEBI" id="CHEBI:78776"/>
        <dbReference type="ChEBI" id="CHEBI:78827"/>
        <dbReference type="EC" id="1.1.1.100"/>
    </reaction>
    <physiologicalReaction direction="right-to-left" evidence="7">
        <dbReference type="Rhea" id="RHEA:17399"/>
    </physiologicalReaction>
</comment>
<dbReference type="Pfam" id="PF00106">
    <property type="entry name" value="adh_short"/>
    <property type="match status" value="1"/>
</dbReference>
<dbReference type="PROSITE" id="PS00061">
    <property type="entry name" value="ADH_SHORT"/>
    <property type="match status" value="1"/>
</dbReference>
<dbReference type="InterPro" id="IPR036291">
    <property type="entry name" value="NAD(P)-bd_dom_sf"/>
</dbReference>
<dbReference type="GO" id="GO:0032787">
    <property type="term" value="P:monocarboxylic acid metabolic process"/>
    <property type="evidence" value="ECO:0007669"/>
    <property type="project" value="UniProtKB-ARBA"/>
</dbReference>
<sequence>MGTFDGQIAFITGGARGQGRSHAVHLASLGADIVIVDSVKDNVTTPYGMATQADLDETVRLIEAEGRKAYARVVDVRDLDGLIAFADEIVERFGKIDILLANAGIMTAVPIAEMSGEVWAETVDINLTGVFNSFRAVLPHMVKAGYGRVVATSSGGGHIGFNNLAHYCAAKWGVIGLVKSAALEVAQSGVTVNAVTPTNVNTDMIRNDACEALFLPGIENPTQEQIEEAYVINPMGVPWIEPIDVSRTIAFLVSPESKFITGETIGPLAGSGATNGAA</sequence>
<name>K6WR11_9ACTN</name>
<comment type="subcellular location">
    <subcellularLocation>
        <location evidence="1">Secreted</location>
        <location evidence="1">Cell wall</location>
    </subcellularLocation>
</comment>
<comment type="caution">
    <text evidence="9">The sequence shown here is derived from an EMBL/GenBank/DDBJ whole genome shotgun (WGS) entry which is preliminary data.</text>
</comment>
<dbReference type="Proteomes" id="UP000035058">
    <property type="component" value="Unassembled WGS sequence"/>
</dbReference>
<evidence type="ECO:0000256" key="8">
    <source>
        <dbReference type="RuleBase" id="RU000363"/>
    </source>
</evidence>
<evidence type="ECO:0000256" key="5">
    <source>
        <dbReference type="ARBA" id="ARBA00023027"/>
    </source>
</evidence>
<dbReference type="NCBIfam" id="TIGR03971">
    <property type="entry name" value="SDR_subfam_1"/>
    <property type="match status" value="1"/>
</dbReference>
<dbReference type="PANTHER" id="PTHR42879">
    <property type="entry name" value="3-OXOACYL-(ACYL-CARRIER-PROTEIN) REDUCTASE"/>
    <property type="match status" value="1"/>
</dbReference>
<proteinExistence type="inferred from homology"/>
<dbReference type="FunFam" id="3.40.50.720:FF:000084">
    <property type="entry name" value="Short-chain dehydrogenase reductase"/>
    <property type="match status" value="1"/>
</dbReference>
<dbReference type="PRINTS" id="PR00081">
    <property type="entry name" value="GDHRDH"/>
</dbReference>
<dbReference type="RefSeq" id="WP_006868006.1">
    <property type="nucleotide sequence ID" value="NZ_BAHE01000035.1"/>
</dbReference>
<keyword evidence="3" id="KW-0964">Secreted</keyword>
<organism evidence="9 10">
    <name type="scientific">Gordonia namibiensis NBRC 108229</name>
    <dbReference type="NCBI Taxonomy" id="1208314"/>
    <lineage>
        <taxon>Bacteria</taxon>
        <taxon>Bacillati</taxon>
        <taxon>Actinomycetota</taxon>
        <taxon>Actinomycetes</taxon>
        <taxon>Mycobacteriales</taxon>
        <taxon>Gordoniaceae</taxon>
        <taxon>Gordonia</taxon>
    </lineage>
</organism>
<gene>
    <name evidence="9" type="ORF">GONAM_35_00160</name>
</gene>
<evidence type="ECO:0000256" key="1">
    <source>
        <dbReference type="ARBA" id="ARBA00004191"/>
    </source>
</evidence>
<keyword evidence="5" id="KW-0520">NAD</keyword>
<dbReference type="AlphaFoldDB" id="K6WR11"/>
<comment type="similarity">
    <text evidence="2 8">Belongs to the short-chain dehydrogenases/reductases (SDR) family.</text>
</comment>
<evidence type="ECO:0000256" key="6">
    <source>
        <dbReference type="ARBA" id="ARBA00040781"/>
    </source>
</evidence>
<dbReference type="InterPro" id="IPR050259">
    <property type="entry name" value="SDR"/>
</dbReference>
<dbReference type="InterPro" id="IPR020904">
    <property type="entry name" value="Sc_DH/Rdtase_CS"/>
</dbReference>
<dbReference type="InterPro" id="IPR002347">
    <property type="entry name" value="SDR_fam"/>
</dbReference>
<keyword evidence="3" id="KW-0134">Cell wall</keyword>
<dbReference type="PANTHER" id="PTHR42879:SF2">
    <property type="entry name" value="3-OXOACYL-[ACYL-CARRIER-PROTEIN] REDUCTASE FABG"/>
    <property type="match status" value="1"/>
</dbReference>
<dbReference type="GO" id="GO:0004316">
    <property type="term" value="F:3-oxoacyl-[acyl-carrier-protein] reductase (NADPH) activity"/>
    <property type="evidence" value="ECO:0007669"/>
    <property type="project" value="UniProtKB-EC"/>
</dbReference>
<evidence type="ECO:0000256" key="7">
    <source>
        <dbReference type="ARBA" id="ARBA00047400"/>
    </source>
</evidence>
<keyword evidence="4" id="KW-0560">Oxidoreductase</keyword>
<dbReference type="InterPro" id="IPR023985">
    <property type="entry name" value="SDR_subfam_1"/>
</dbReference>
<dbReference type="CDD" id="cd05233">
    <property type="entry name" value="SDR_c"/>
    <property type="match status" value="1"/>
</dbReference>
<evidence type="ECO:0000256" key="3">
    <source>
        <dbReference type="ARBA" id="ARBA00022512"/>
    </source>
</evidence>
<reference evidence="9 10" key="1">
    <citation type="submission" date="2012-08" db="EMBL/GenBank/DDBJ databases">
        <title>Whole genome shotgun sequence of Gordonia namibiensis NBRC 108229.</title>
        <authorList>
            <person name="Isaki-Nakamura S."/>
            <person name="Hosoyama A."/>
            <person name="Tsuchikane K."/>
            <person name="Katsumata H."/>
            <person name="Baba S."/>
            <person name="Yamazaki S."/>
            <person name="Fujita N."/>
        </authorList>
    </citation>
    <scope>NUCLEOTIDE SEQUENCE [LARGE SCALE GENOMIC DNA]</scope>
    <source>
        <strain evidence="9 10">NBRC 108229</strain>
    </source>
</reference>
<evidence type="ECO:0000256" key="4">
    <source>
        <dbReference type="ARBA" id="ARBA00023002"/>
    </source>
</evidence>
<evidence type="ECO:0000313" key="9">
    <source>
        <dbReference type="EMBL" id="GAC01846.1"/>
    </source>
</evidence>
<dbReference type="Gene3D" id="3.40.50.720">
    <property type="entry name" value="NAD(P)-binding Rossmann-like Domain"/>
    <property type="match status" value="1"/>
</dbReference>